<dbReference type="KEGG" id="sfy:GFH48_13625"/>
<sequence>MNTAPYLDLHREFSSEIEAEIEAILDGLGPSADSVRGVVTGLLRHQQMKYPLSVLPLIVHGVETGDPGPAVPLSAVHVLWWTSACYLDDLSDGHGAHTPAGLTPHEALLAAVVTGHVLSLRAIGSRRIPEPVRGALTEEVLGCGITAAQGQLGDMRADAGDASRNSVVTAYRGKSGAPFGMITAMAAILAGAEAGRTDLWREFGSVFGVLWQMFNDQEDIVSERNEDLLNGTVTYLFACALEDAAPDARHRLLDLREAARTSAASRSALAGLLLAPAVLDRHENGIHHFRDEAHRILGELGGDECHLSVLRQLVDQTSRPLLRPASAPG</sequence>
<evidence type="ECO:0008006" key="4">
    <source>
        <dbReference type="Google" id="ProtNLM"/>
    </source>
</evidence>
<comment type="similarity">
    <text evidence="1">Belongs to the FPP/GGPP synthase family.</text>
</comment>
<dbReference type="GO" id="GO:0004659">
    <property type="term" value="F:prenyltransferase activity"/>
    <property type="evidence" value="ECO:0007669"/>
    <property type="project" value="InterPro"/>
</dbReference>
<keyword evidence="3" id="KW-1185">Reference proteome</keyword>
<gene>
    <name evidence="2" type="ORF">GFH48_13625</name>
</gene>
<proteinExistence type="inferred from homology"/>
<dbReference type="Gene3D" id="1.10.600.10">
    <property type="entry name" value="Farnesyl Diphosphate Synthase"/>
    <property type="match status" value="1"/>
</dbReference>
<dbReference type="Proteomes" id="UP000326179">
    <property type="component" value="Chromosome"/>
</dbReference>
<dbReference type="InterPro" id="IPR008949">
    <property type="entry name" value="Isoprenoid_synthase_dom_sf"/>
</dbReference>
<dbReference type="RefSeq" id="WP_153288496.1">
    <property type="nucleotide sequence ID" value="NZ_CP045643.1"/>
</dbReference>
<reference evidence="2 3" key="1">
    <citation type="submission" date="2019-10" db="EMBL/GenBank/DDBJ databases">
        <title>A novel species.</title>
        <authorList>
            <person name="Gao J."/>
        </authorList>
    </citation>
    <scope>NUCLEOTIDE SEQUENCE [LARGE SCALE GENOMIC DNA]</scope>
    <source>
        <strain evidence="2 3">QMT-28</strain>
    </source>
</reference>
<protein>
    <recommendedName>
        <fullName evidence="4">Polyprenyl synthetase family protein</fullName>
    </recommendedName>
</protein>
<dbReference type="SUPFAM" id="SSF48576">
    <property type="entry name" value="Terpenoid synthases"/>
    <property type="match status" value="1"/>
</dbReference>
<name>A0A5Q0LC89_9ACTN</name>
<evidence type="ECO:0000313" key="2">
    <source>
        <dbReference type="EMBL" id="QFZ74157.1"/>
    </source>
</evidence>
<dbReference type="Pfam" id="PF00348">
    <property type="entry name" value="polyprenyl_synt"/>
    <property type="match status" value="1"/>
</dbReference>
<accession>A0A5Q0LC89</accession>
<keyword evidence="1" id="KW-0808">Transferase</keyword>
<evidence type="ECO:0000256" key="1">
    <source>
        <dbReference type="RuleBase" id="RU004466"/>
    </source>
</evidence>
<organism evidence="2 3">
    <name type="scientific">Streptomyces fagopyri</name>
    <dbReference type="NCBI Taxonomy" id="2662397"/>
    <lineage>
        <taxon>Bacteria</taxon>
        <taxon>Bacillati</taxon>
        <taxon>Actinomycetota</taxon>
        <taxon>Actinomycetes</taxon>
        <taxon>Kitasatosporales</taxon>
        <taxon>Streptomycetaceae</taxon>
        <taxon>Streptomyces</taxon>
    </lineage>
</organism>
<dbReference type="GO" id="GO:0008299">
    <property type="term" value="P:isoprenoid biosynthetic process"/>
    <property type="evidence" value="ECO:0007669"/>
    <property type="project" value="InterPro"/>
</dbReference>
<dbReference type="EMBL" id="CP045643">
    <property type="protein sequence ID" value="QFZ74157.1"/>
    <property type="molecule type" value="Genomic_DNA"/>
</dbReference>
<dbReference type="InterPro" id="IPR000092">
    <property type="entry name" value="Polyprenyl_synt"/>
</dbReference>
<dbReference type="AlphaFoldDB" id="A0A5Q0LC89"/>
<evidence type="ECO:0000313" key="3">
    <source>
        <dbReference type="Proteomes" id="UP000326179"/>
    </source>
</evidence>